<keyword evidence="7" id="KW-1185">Reference proteome</keyword>
<dbReference type="Proteomes" id="UP000541558">
    <property type="component" value="Unassembled WGS sequence"/>
</dbReference>
<feature type="transmembrane region" description="Helical" evidence="5">
    <location>
        <begin position="137"/>
        <end position="158"/>
    </location>
</feature>
<dbReference type="EMBL" id="JAACJK010000060">
    <property type="protein sequence ID" value="KAF5335677.1"/>
    <property type="molecule type" value="Genomic_DNA"/>
</dbReference>
<evidence type="ECO:0000313" key="7">
    <source>
        <dbReference type="Proteomes" id="UP000541558"/>
    </source>
</evidence>
<dbReference type="CDD" id="cd13965">
    <property type="entry name" value="PT_UbiA_3"/>
    <property type="match status" value="1"/>
</dbReference>
<evidence type="ECO:0000313" key="6">
    <source>
        <dbReference type="EMBL" id="KAF5335677.1"/>
    </source>
</evidence>
<evidence type="ECO:0000256" key="3">
    <source>
        <dbReference type="ARBA" id="ARBA00022989"/>
    </source>
</evidence>
<feature type="transmembrane region" description="Helical" evidence="5">
    <location>
        <begin position="245"/>
        <end position="264"/>
    </location>
</feature>
<dbReference type="GO" id="GO:0016020">
    <property type="term" value="C:membrane"/>
    <property type="evidence" value="ECO:0007669"/>
    <property type="project" value="UniProtKB-SubCell"/>
</dbReference>
<dbReference type="PANTHER" id="PTHR42723:SF1">
    <property type="entry name" value="CHLOROPHYLL SYNTHASE, CHLOROPLASTIC"/>
    <property type="match status" value="1"/>
</dbReference>
<dbReference type="OrthoDB" id="434972at2759"/>
<feature type="transmembrane region" description="Helical" evidence="5">
    <location>
        <begin position="270"/>
        <end position="288"/>
    </location>
</feature>
<organism evidence="6 7">
    <name type="scientific">Ephemerocybe angulata</name>
    <dbReference type="NCBI Taxonomy" id="980116"/>
    <lineage>
        <taxon>Eukaryota</taxon>
        <taxon>Fungi</taxon>
        <taxon>Dikarya</taxon>
        <taxon>Basidiomycota</taxon>
        <taxon>Agaricomycotina</taxon>
        <taxon>Agaricomycetes</taxon>
        <taxon>Agaricomycetidae</taxon>
        <taxon>Agaricales</taxon>
        <taxon>Agaricineae</taxon>
        <taxon>Psathyrellaceae</taxon>
        <taxon>Ephemerocybe</taxon>
    </lineage>
</organism>
<dbReference type="AlphaFoldDB" id="A0A8H5C7Z9"/>
<name>A0A8H5C7Z9_9AGAR</name>
<dbReference type="Gene3D" id="1.10.357.140">
    <property type="entry name" value="UbiA prenyltransferase"/>
    <property type="match status" value="1"/>
</dbReference>
<dbReference type="InterPro" id="IPR050475">
    <property type="entry name" value="Prenyltransferase_related"/>
</dbReference>
<dbReference type="InterPro" id="IPR044878">
    <property type="entry name" value="UbiA_sf"/>
</dbReference>
<reference evidence="6 7" key="1">
    <citation type="journal article" date="2020" name="ISME J.">
        <title>Uncovering the hidden diversity of litter-decomposition mechanisms in mushroom-forming fungi.</title>
        <authorList>
            <person name="Floudas D."/>
            <person name="Bentzer J."/>
            <person name="Ahren D."/>
            <person name="Johansson T."/>
            <person name="Persson P."/>
            <person name="Tunlid A."/>
        </authorList>
    </citation>
    <scope>NUCLEOTIDE SEQUENCE [LARGE SCALE GENOMIC DNA]</scope>
    <source>
        <strain evidence="6 7">CBS 175.51</strain>
    </source>
</reference>
<dbReference type="Pfam" id="PF01040">
    <property type="entry name" value="UbiA"/>
    <property type="match status" value="1"/>
</dbReference>
<keyword evidence="2 5" id="KW-0812">Transmembrane</keyword>
<evidence type="ECO:0000256" key="4">
    <source>
        <dbReference type="ARBA" id="ARBA00023136"/>
    </source>
</evidence>
<comment type="caution">
    <text evidence="6">The sequence shown here is derived from an EMBL/GenBank/DDBJ whole genome shotgun (WGS) entry which is preliminary data.</text>
</comment>
<keyword evidence="3 5" id="KW-1133">Transmembrane helix</keyword>
<evidence type="ECO:0000256" key="1">
    <source>
        <dbReference type="ARBA" id="ARBA00004141"/>
    </source>
</evidence>
<sequence>MRSHSSTFYNPSSFIASTSSLRLIPRINAFSKNVAFHLETVFLFTKSDIKTTVIPVSILAIGTAPLCSSQPIEHALKAIFWLWMILLQFNLFNQTISPEEDAENKPWRPIPSGRISLRNAIIARWISIPACAMLSSYFGSAVLVPCILFTVLVFMYNFFDCDKNGFAKSLFNGFGYSMMALGTSLVASCDKASGSIFETLNYRNFPELTIFFFVISTTIHAQDFQDVEGDREIGRNTIPMMLPNVSRISMPILLPLWSVIIISLCHPPAWLAAIYLGLSMVVGFRFFLMREVKHDEWSYVLYNAWLSLTIVHMGLYKRQAPQSVSWAMEPSHSFSGNLSGTLSRQFGVC</sequence>
<comment type="subcellular location">
    <subcellularLocation>
        <location evidence="1">Membrane</location>
        <topology evidence="1">Multi-pass membrane protein</topology>
    </subcellularLocation>
</comment>
<protein>
    <submittedName>
        <fullName evidence="6">Uncharacterized protein</fullName>
    </submittedName>
</protein>
<evidence type="ECO:0000256" key="5">
    <source>
        <dbReference type="SAM" id="Phobius"/>
    </source>
</evidence>
<dbReference type="InterPro" id="IPR000537">
    <property type="entry name" value="UbiA_prenyltransferase"/>
</dbReference>
<gene>
    <name evidence="6" type="ORF">D9611_009692</name>
</gene>
<feature type="transmembrane region" description="Helical" evidence="5">
    <location>
        <begin position="300"/>
        <end position="316"/>
    </location>
</feature>
<dbReference type="GO" id="GO:0016765">
    <property type="term" value="F:transferase activity, transferring alkyl or aryl (other than methyl) groups"/>
    <property type="evidence" value="ECO:0007669"/>
    <property type="project" value="InterPro"/>
</dbReference>
<dbReference type="PANTHER" id="PTHR42723">
    <property type="entry name" value="CHLOROPHYLL SYNTHASE"/>
    <property type="match status" value="1"/>
</dbReference>
<proteinExistence type="predicted"/>
<keyword evidence="4 5" id="KW-0472">Membrane</keyword>
<evidence type="ECO:0000256" key="2">
    <source>
        <dbReference type="ARBA" id="ARBA00022692"/>
    </source>
</evidence>
<accession>A0A8H5C7Z9</accession>